<feature type="compositionally biased region" description="Basic and acidic residues" evidence="1">
    <location>
        <begin position="69"/>
        <end position="85"/>
    </location>
</feature>
<dbReference type="RefSeq" id="WP_031097384.1">
    <property type="nucleotide sequence ID" value="NZ_JBFADZ010000001.1"/>
</dbReference>
<feature type="signal peptide" evidence="2">
    <location>
        <begin position="1"/>
        <end position="19"/>
    </location>
</feature>
<reference evidence="4" key="1">
    <citation type="journal article" date="2019" name="Int. J. Syst. Evol. Microbiol.">
        <title>The Global Catalogue of Microorganisms (GCM) 10K type strain sequencing project: providing services to taxonomists for standard genome sequencing and annotation.</title>
        <authorList>
            <consortium name="The Broad Institute Genomics Platform"/>
            <consortium name="The Broad Institute Genome Sequencing Center for Infectious Disease"/>
            <person name="Wu L."/>
            <person name="Ma J."/>
        </authorList>
    </citation>
    <scope>NUCLEOTIDE SEQUENCE [LARGE SCALE GENOMIC DNA]</scope>
    <source>
        <strain evidence="4">CGMCC 4.1721</strain>
    </source>
</reference>
<name>A0ABW0B4T4_9ACTN</name>
<feature type="compositionally biased region" description="Pro residues" evidence="1">
    <location>
        <begin position="122"/>
        <end position="155"/>
    </location>
</feature>
<dbReference type="Proteomes" id="UP001596208">
    <property type="component" value="Unassembled WGS sequence"/>
</dbReference>
<proteinExistence type="predicted"/>
<organism evidence="3 4">
    <name type="scientific">Streptomyces mutomycini</name>
    <dbReference type="NCBI Taxonomy" id="284036"/>
    <lineage>
        <taxon>Bacteria</taxon>
        <taxon>Bacillati</taxon>
        <taxon>Actinomycetota</taxon>
        <taxon>Actinomycetes</taxon>
        <taxon>Kitasatosporales</taxon>
        <taxon>Streptomycetaceae</taxon>
        <taxon>Streptomyces</taxon>
    </lineage>
</organism>
<feature type="chain" id="PRO_5045496135" description="Lipoprotein" evidence="2">
    <location>
        <begin position="20"/>
        <end position="188"/>
    </location>
</feature>
<feature type="compositionally biased region" description="Low complexity" evidence="1">
    <location>
        <begin position="58"/>
        <end position="67"/>
    </location>
</feature>
<feature type="region of interest" description="Disordered" evidence="1">
    <location>
        <begin position="19"/>
        <end position="188"/>
    </location>
</feature>
<sequence length="188" mass="18471">MRQLSARVRWAAVTALTIAASTGCVSVGDDAGKPSPSRSAGQKGASALPDGGTVPGTSRSGSGAGRAEAQSDRDRGASRKPDGKPSGRVPSDGPEKARPVPGAPGTPEPTRGGPLPTAEPSAPGPGEPPPVPVTPEEPGSSPDPEPSPPPDPPSASPAAAQFRTGSMRAPGRAEVGPTPRVSPQVAPV</sequence>
<dbReference type="PROSITE" id="PS51257">
    <property type="entry name" value="PROKAR_LIPOPROTEIN"/>
    <property type="match status" value="1"/>
</dbReference>
<evidence type="ECO:0000313" key="4">
    <source>
        <dbReference type="Proteomes" id="UP001596208"/>
    </source>
</evidence>
<evidence type="ECO:0008006" key="5">
    <source>
        <dbReference type="Google" id="ProtNLM"/>
    </source>
</evidence>
<comment type="caution">
    <text evidence="3">The sequence shown here is derived from an EMBL/GenBank/DDBJ whole genome shotgun (WGS) entry which is preliminary data.</text>
</comment>
<protein>
    <recommendedName>
        <fullName evidence="5">Lipoprotein</fullName>
    </recommendedName>
</protein>
<evidence type="ECO:0000256" key="2">
    <source>
        <dbReference type="SAM" id="SignalP"/>
    </source>
</evidence>
<dbReference type="EMBL" id="JBHSKI010000007">
    <property type="protein sequence ID" value="MFC5172244.1"/>
    <property type="molecule type" value="Genomic_DNA"/>
</dbReference>
<keyword evidence="2" id="KW-0732">Signal</keyword>
<accession>A0ABW0B4T4</accession>
<keyword evidence="4" id="KW-1185">Reference proteome</keyword>
<evidence type="ECO:0000256" key="1">
    <source>
        <dbReference type="SAM" id="MobiDB-lite"/>
    </source>
</evidence>
<evidence type="ECO:0000313" key="3">
    <source>
        <dbReference type="EMBL" id="MFC5172244.1"/>
    </source>
</evidence>
<gene>
    <name evidence="3" type="ORF">ACFPRK_16770</name>
</gene>